<evidence type="ECO:0000313" key="2">
    <source>
        <dbReference type="EMBL" id="AYE33779.1"/>
    </source>
</evidence>
<evidence type="ECO:0000313" key="3">
    <source>
        <dbReference type="EMBL" id="USS00339.1"/>
    </source>
</evidence>
<dbReference type="EMBL" id="CP099799">
    <property type="protein sequence ID" value="USS00339.1"/>
    <property type="molecule type" value="Genomic_DNA"/>
</dbReference>
<name>A0A9N7JJK7_CLOSE</name>
<dbReference type="AlphaFoldDB" id="A0A9N7JJK7"/>
<sequence>MFNWEVNLPNIGWFSMSIKEYLILMIILFYLCIFIFIFIAFVIGRFIKNSYIAFVACCILNGVSLIIPSLSPGNSKIIIYSTFTPFNLVYNPICRFMNSGALTMFKYYEGITIIVWSVLMVGFMYYSIKTFKKECIS</sequence>
<keyword evidence="1" id="KW-0812">Transmembrane</keyword>
<dbReference type="KEGG" id="csep:CP523_04460"/>
<gene>
    <name evidence="2" type="ORF">CP523_04460</name>
    <name evidence="3" type="ORF">NH397_12705</name>
</gene>
<feature type="transmembrane region" description="Helical" evidence="1">
    <location>
        <begin position="110"/>
        <end position="128"/>
    </location>
</feature>
<feature type="transmembrane region" description="Helical" evidence="1">
    <location>
        <begin position="50"/>
        <end position="70"/>
    </location>
</feature>
<dbReference type="Proteomes" id="UP001055437">
    <property type="component" value="Chromosome"/>
</dbReference>
<protein>
    <submittedName>
        <fullName evidence="2">Uncharacterized protein</fullName>
    </submittedName>
</protein>
<dbReference type="Proteomes" id="UP000280586">
    <property type="component" value="Chromosome"/>
</dbReference>
<proteinExistence type="predicted"/>
<dbReference type="EMBL" id="CP023671">
    <property type="protein sequence ID" value="AYE33779.1"/>
    <property type="molecule type" value="Genomic_DNA"/>
</dbReference>
<feature type="transmembrane region" description="Helical" evidence="1">
    <location>
        <begin position="21"/>
        <end position="44"/>
    </location>
</feature>
<dbReference type="OrthoDB" id="2060782at2"/>
<keyword evidence="1" id="KW-0472">Membrane</keyword>
<dbReference type="RefSeq" id="WP_066676422.1">
    <property type="nucleotide sequence ID" value="NZ_CABMIZ010000016.1"/>
</dbReference>
<organism evidence="2 4">
    <name type="scientific">Clostridium septicum</name>
    <dbReference type="NCBI Taxonomy" id="1504"/>
    <lineage>
        <taxon>Bacteria</taxon>
        <taxon>Bacillati</taxon>
        <taxon>Bacillota</taxon>
        <taxon>Clostridia</taxon>
        <taxon>Eubacteriales</taxon>
        <taxon>Clostridiaceae</taxon>
        <taxon>Clostridium</taxon>
    </lineage>
</organism>
<keyword evidence="1" id="KW-1133">Transmembrane helix</keyword>
<evidence type="ECO:0000313" key="4">
    <source>
        <dbReference type="Proteomes" id="UP000280586"/>
    </source>
</evidence>
<evidence type="ECO:0000313" key="5">
    <source>
        <dbReference type="Proteomes" id="UP001055437"/>
    </source>
</evidence>
<accession>A0A9N7JJK7</accession>
<evidence type="ECO:0000256" key="1">
    <source>
        <dbReference type="SAM" id="Phobius"/>
    </source>
</evidence>
<keyword evidence="5" id="KW-1185">Reference proteome</keyword>
<reference evidence="3" key="2">
    <citation type="submission" date="2022-06" db="EMBL/GenBank/DDBJ databases">
        <authorList>
            <person name="Holder M.E."/>
            <person name="Ajami N.J."/>
            <person name="Petrosino J.F."/>
        </authorList>
    </citation>
    <scope>NUCLEOTIDE SEQUENCE</scope>
    <source>
        <strain evidence="3">RMA 8861</strain>
    </source>
</reference>
<reference evidence="2 4" key="1">
    <citation type="submission" date="2017-09" db="EMBL/GenBank/DDBJ databases">
        <authorList>
            <person name="Thomas P."/>
            <person name="Seyboldt C."/>
        </authorList>
    </citation>
    <scope>NUCLEOTIDE SEQUENCE [LARGE SCALE GENOMIC DNA]</scope>
    <source>
        <strain evidence="2 4">DSM 7534</strain>
    </source>
</reference>
<dbReference type="GeneID" id="303559937"/>